<dbReference type="InterPro" id="IPR013484">
    <property type="entry name" value="MoaB_proteobac"/>
</dbReference>
<comment type="similarity">
    <text evidence="2">Belongs to the MoaB/Mog family.</text>
</comment>
<organism evidence="4 5">
    <name type="scientific">Bordetella petrii (strain ATCC BAA-461 / DSM 12804 / CCUG 43448 / CIP 107267 / Se-1111R)</name>
    <dbReference type="NCBI Taxonomy" id="340100"/>
    <lineage>
        <taxon>Bacteria</taxon>
        <taxon>Pseudomonadati</taxon>
        <taxon>Pseudomonadota</taxon>
        <taxon>Betaproteobacteria</taxon>
        <taxon>Burkholderiales</taxon>
        <taxon>Alcaligenaceae</taxon>
        <taxon>Bordetella</taxon>
    </lineage>
</organism>
<evidence type="ECO:0000313" key="5">
    <source>
        <dbReference type="Proteomes" id="UP000001225"/>
    </source>
</evidence>
<dbReference type="eggNOG" id="COG0521">
    <property type="taxonomic scope" value="Bacteria"/>
</dbReference>
<dbReference type="SUPFAM" id="SSF53218">
    <property type="entry name" value="Molybdenum cofactor biosynthesis proteins"/>
    <property type="match status" value="1"/>
</dbReference>
<sequence>MKALDTPIPLACAVLTISDTRTAGDDTSGNLLAESLAQAGHSCVRRDIVKSNLYQIRRVLSDWIADPEVQVILTSGGTGYGHSHGVPEAVLPLFDREIAGFEALFRQVSYDEIGSSSIQSRALAGMANGTLVFCLPGSNDACRTAWTRILREQLDSTHRPCNFATLFRKAATE</sequence>
<dbReference type="CDD" id="cd00886">
    <property type="entry name" value="MogA_MoaB"/>
    <property type="match status" value="1"/>
</dbReference>
<dbReference type="STRING" id="94624.Bpet3672"/>
<dbReference type="InterPro" id="IPR036425">
    <property type="entry name" value="MoaB/Mog-like_dom_sf"/>
</dbReference>
<gene>
    <name evidence="4" type="primary">moaB</name>
    <name evidence="4" type="ordered locus">Bpet3672</name>
</gene>
<reference evidence="4 5" key="1">
    <citation type="journal article" date="2008" name="BMC Genomics">
        <title>The missing link: Bordetella petrii is endowed with both the metabolic versatility of environmental bacteria and virulence traits of pathogenic Bordetellae.</title>
        <authorList>
            <person name="Gross R."/>
            <person name="Guzman C.A."/>
            <person name="Sebaihia M."/>
            <person name="Martins Dos Santos V.A."/>
            <person name="Pieper D.H."/>
            <person name="Koebnik R."/>
            <person name="Lechner M."/>
            <person name="Bartels D."/>
            <person name="Buhrmester J."/>
            <person name="Choudhuri J.V."/>
            <person name="Ebensen T."/>
            <person name="Gaigalat L."/>
            <person name="Herrmann S."/>
            <person name="Khachane A.N."/>
            <person name="Larisch C."/>
            <person name="Link S."/>
            <person name="Linke B."/>
            <person name="Meyer F."/>
            <person name="Mormann S."/>
            <person name="Nakunst D."/>
            <person name="Rueckert C."/>
            <person name="Schneiker-Bekel S."/>
            <person name="Schulze K."/>
            <person name="Vorhoelter F.J."/>
            <person name="Yevsa T."/>
            <person name="Engle J.T."/>
            <person name="Goldman W.E."/>
            <person name="Puehler A."/>
            <person name="Goebel U.B."/>
            <person name="Goesmann A."/>
            <person name="Bloecker H."/>
            <person name="Kaiser O."/>
            <person name="Martinez-Arias R."/>
        </authorList>
    </citation>
    <scope>NUCLEOTIDE SEQUENCE [LARGE SCALE GENOMIC DNA]</scope>
    <source>
        <strain evidence="5">ATCC BAA-461 / DSM 12804 / CCUG 43448 / CIP 107267 / Se-1111R</strain>
    </source>
</reference>
<protein>
    <recommendedName>
        <fullName evidence="1 2">Molybdenum cofactor biosynthesis protein B</fullName>
    </recommendedName>
</protein>
<dbReference type="UniPathway" id="UPA00344"/>
<evidence type="ECO:0000313" key="4">
    <source>
        <dbReference type="EMBL" id="CAP44015.1"/>
    </source>
</evidence>
<dbReference type="PANTHER" id="PTHR43232">
    <property type="entry name" value="MOLYBDENUM COFACTOR BIOSYNTHESIS PROTEIN B"/>
    <property type="match status" value="1"/>
</dbReference>
<dbReference type="PANTHER" id="PTHR43232:SF2">
    <property type="entry name" value="MOLYBDENUM COFACTOR BIOSYNTHESIS PROTEIN B"/>
    <property type="match status" value="1"/>
</dbReference>
<keyword evidence="2" id="KW-0501">Molybdenum cofactor biosynthesis</keyword>
<dbReference type="NCBIfam" id="TIGR00177">
    <property type="entry name" value="molyb_syn"/>
    <property type="match status" value="1"/>
</dbReference>
<comment type="pathway">
    <text evidence="2">Cofactor biosynthesis; molybdopterin biosynthesis.</text>
</comment>
<dbReference type="AlphaFoldDB" id="A9I051"/>
<dbReference type="NCBIfam" id="TIGR02667">
    <property type="entry name" value="moaB_proteo"/>
    <property type="match status" value="1"/>
</dbReference>
<dbReference type="PIRSF" id="PIRSF006443">
    <property type="entry name" value="MoaB"/>
    <property type="match status" value="1"/>
</dbReference>
<evidence type="ECO:0000259" key="3">
    <source>
        <dbReference type="SMART" id="SM00852"/>
    </source>
</evidence>
<dbReference type="Gene3D" id="3.40.980.10">
    <property type="entry name" value="MoaB/Mog-like domain"/>
    <property type="match status" value="1"/>
</dbReference>
<dbReference type="KEGG" id="bpt:Bpet3672"/>
<proteinExistence type="inferred from homology"/>
<dbReference type="Pfam" id="PF00994">
    <property type="entry name" value="MoCF_biosynth"/>
    <property type="match status" value="1"/>
</dbReference>
<feature type="domain" description="MoaB/Mog" evidence="3">
    <location>
        <begin position="13"/>
        <end position="157"/>
    </location>
</feature>
<dbReference type="SMART" id="SM00852">
    <property type="entry name" value="MoCF_biosynth"/>
    <property type="match status" value="1"/>
</dbReference>
<accession>A9I051</accession>
<dbReference type="InterPro" id="IPR001453">
    <property type="entry name" value="MoaB/Mog_dom"/>
</dbReference>
<name>A9I051_BORPD</name>
<dbReference type="EMBL" id="AM902716">
    <property type="protein sequence ID" value="CAP44015.1"/>
    <property type="molecule type" value="Genomic_DNA"/>
</dbReference>
<dbReference type="GO" id="GO:0005829">
    <property type="term" value="C:cytosol"/>
    <property type="evidence" value="ECO:0007669"/>
    <property type="project" value="TreeGrafter"/>
</dbReference>
<dbReference type="InterPro" id="IPR012245">
    <property type="entry name" value="MoaB"/>
</dbReference>
<evidence type="ECO:0000256" key="1">
    <source>
        <dbReference type="ARBA" id="ARBA00015262"/>
    </source>
</evidence>
<dbReference type="Proteomes" id="UP000001225">
    <property type="component" value="Chromosome"/>
</dbReference>
<comment type="function">
    <text evidence="2">May be involved in the biosynthesis of molybdopterin.</text>
</comment>
<evidence type="ECO:0000256" key="2">
    <source>
        <dbReference type="PIRNR" id="PIRNR006443"/>
    </source>
</evidence>
<dbReference type="GO" id="GO:0006777">
    <property type="term" value="P:Mo-molybdopterin cofactor biosynthetic process"/>
    <property type="evidence" value="ECO:0007669"/>
    <property type="project" value="UniProtKB-UniRule"/>
</dbReference>
<keyword evidence="5" id="KW-1185">Reference proteome</keyword>